<feature type="region of interest" description="Disordered" evidence="1">
    <location>
        <begin position="52"/>
        <end position="89"/>
    </location>
</feature>
<reference evidence="2 3" key="1">
    <citation type="submission" date="2020-02" db="EMBL/GenBank/DDBJ databases">
        <title>Draft genome sequence of Haematococcus lacustris strain NIES-144.</title>
        <authorList>
            <person name="Morimoto D."/>
            <person name="Nakagawa S."/>
            <person name="Yoshida T."/>
            <person name="Sawayama S."/>
        </authorList>
    </citation>
    <scope>NUCLEOTIDE SEQUENCE [LARGE SCALE GENOMIC DNA]</scope>
    <source>
        <strain evidence="2 3">NIES-144</strain>
    </source>
</reference>
<feature type="compositionally biased region" description="Low complexity" evidence="1">
    <location>
        <begin position="53"/>
        <end position="77"/>
    </location>
</feature>
<comment type="caution">
    <text evidence="2">The sequence shown here is derived from an EMBL/GenBank/DDBJ whole genome shotgun (WGS) entry which is preliminary data.</text>
</comment>
<dbReference type="AlphaFoldDB" id="A0A6A0ACL0"/>
<feature type="region of interest" description="Disordered" evidence="1">
    <location>
        <begin position="1"/>
        <end position="31"/>
    </location>
</feature>
<dbReference type="EMBL" id="BLLF01004656">
    <property type="protein sequence ID" value="GFH30021.1"/>
    <property type="molecule type" value="Genomic_DNA"/>
</dbReference>
<proteinExistence type="predicted"/>
<evidence type="ECO:0000313" key="2">
    <source>
        <dbReference type="EMBL" id="GFH30021.1"/>
    </source>
</evidence>
<protein>
    <submittedName>
        <fullName evidence="2">Uncharacterized protein</fullName>
    </submittedName>
</protein>
<organism evidence="2 3">
    <name type="scientific">Haematococcus lacustris</name>
    <name type="common">Green alga</name>
    <name type="synonym">Haematococcus pluvialis</name>
    <dbReference type="NCBI Taxonomy" id="44745"/>
    <lineage>
        <taxon>Eukaryota</taxon>
        <taxon>Viridiplantae</taxon>
        <taxon>Chlorophyta</taxon>
        <taxon>core chlorophytes</taxon>
        <taxon>Chlorophyceae</taxon>
        <taxon>CS clade</taxon>
        <taxon>Chlamydomonadales</taxon>
        <taxon>Haematococcaceae</taxon>
        <taxon>Haematococcus</taxon>
    </lineage>
</organism>
<evidence type="ECO:0000256" key="1">
    <source>
        <dbReference type="SAM" id="MobiDB-lite"/>
    </source>
</evidence>
<sequence length="89" mass="9484">MSGAAAWTKGQEVGGRDRNHSPGRPAGPQQLVAARSYPKFVYSYTSLAKPLEAPSATAPQPQPTCMQRQQPPQLQRPGCEALALARTPA</sequence>
<dbReference type="Proteomes" id="UP000485058">
    <property type="component" value="Unassembled WGS sequence"/>
</dbReference>
<name>A0A6A0ACL0_HAELA</name>
<evidence type="ECO:0000313" key="3">
    <source>
        <dbReference type="Proteomes" id="UP000485058"/>
    </source>
</evidence>
<gene>
    <name evidence="2" type="ORF">HaLaN_28791</name>
</gene>
<keyword evidence="3" id="KW-1185">Reference proteome</keyword>
<accession>A0A6A0ACL0</accession>